<evidence type="ECO:0000313" key="2">
    <source>
        <dbReference type="Proteomes" id="UP000654345"/>
    </source>
</evidence>
<comment type="caution">
    <text evidence="1">The sequence shown here is derived from an EMBL/GenBank/DDBJ whole genome shotgun (WGS) entry which is preliminary data.</text>
</comment>
<organism evidence="1 2">
    <name type="scientific">Ktedonobacter robiniae</name>
    <dbReference type="NCBI Taxonomy" id="2778365"/>
    <lineage>
        <taxon>Bacteria</taxon>
        <taxon>Bacillati</taxon>
        <taxon>Chloroflexota</taxon>
        <taxon>Ktedonobacteria</taxon>
        <taxon>Ktedonobacterales</taxon>
        <taxon>Ktedonobacteraceae</taxon>
        <taxon>Ktedonobacter</taxon>
    </lineage>
</organism>
<keyword evidence="2" id="KW-1185">Reference proteome</keyword>
<evidence type="ECO:0000313" key="1">
    <source>
        <dbReference type="EMBL" id="GHO51748.1"/>
    </source>
</evidence>
<gene>
    <name evidence="1" type="ORF">KSB_02230</name>
</gene>
<dbReference type="EMBL" id="BNJG01000001">
    <property type="protein sequence ID" value="GHO51748.1"/>
    <property type="molecule type" value="Genomic_DNA"/>
</dbReference>
<name>A0ABQ3UGA4_9CHLR</name>
<protein>
    <submittedName>
        <fullName evidence="1">Uncharacterized protein</fullName>
    </submittedName>
</protein>
<reference evidence="1 2" key="1">
    <citation type="journal article" date="2021" name="Int. J. Syst. Evol. Microbiol.">
        <title>Reticulibacter mediterranei gen. nov., sp. nov., within the new family Reticulibacteraceae fam. nov., and Ktedonospora formicarum gen. nov., sp. nov., Ktedonobacter robiniae sp. nov., Dictyobacter formicarum sp. nov. and Dictyobacter arantiisoli sp. nov., belonging to the class Ktedonobacteria.</title>
        <authorList>
            <person name="Yabe S."/>
            <person name="Zheng Y."/>
            <person name="Wang C.M."/>
            <person name="Sakai Y."/>
            <person name="Abe K."/>
            <person name="Yokota A."/>
            <person name="Donadio S."/>
            <person name="Cavaletti L."/>
            <person name="Monciardini P."/>
        </authorList>
    </citation>
    <scope>NUCLEOTIDE SEQUENCE [LARGE SCALE GENOMIC DNA]</scope>
    <source>
        <strain evidence="1 2">SOSP1-30</strain>
    </source>
</reference>
<accession>A0ABQ3UGA4</accession>
<sequence>MDQRDRQELFLDEGPTFEQQWQALSLNNQGWFARCAQARAKEVVSEKGIMWTSGHLAISSVNPLQIDDQLDCALEWYRAQRPMGGRSAGISLRFLQATLPRACSLVGLNQTGNRTGCGATFVISQASMSILPPLTFRLSRTNQPAR</sequence>
<dbReference type="RefSeq" id="WP_201368724.1">
    <property type="nucleotide sequence ID" value="NZ_BNJG01000001.1"/>
</dbReference>
<proteinExistence type="predicted"/>
<dbReference type="Proteomes" id="UP000654345">
    <property type="component" value="Unassembled WGS sequence"/>
</dbReference>